<evidence type="ECO:0000256" key="10">
    <source>
        <dbReference type="ARBA" id="ARBA00023002"/>
    </source>
</evidence>
<evidence type="ECO:0000259" key="15">
    <source>
        <dbReference type="Pfam" id="PF04116"/>
    </source>
</evidence>
<feature type="transmembrane region" description="Helical" evidence="14">
    <location>
        <begin position="142"/>
        <end position="161"/>
    </location>
</feature>
<reference evidence="16 17" key="1">
    <citation type="submission" date="2017-08" db="EMBL/GenBank/DDBJ databases">
        <title>Aliifodinibius alkalisoli sp. nov., isolated from saline alkaline soil.</title>
        <authorList>
            <person name="Liu D."/>
            <person name="Zhang G."/>
        </authorList>
    </citation>
    <scope>NUCLEOTIDE SEQUENCE [LARGE SCALE GENOMIC DNA]</scope>
    <source>
        <strain evidence="16 17">WN023</strain>
    </source>
</reference>
<comment type="cofactor">
    <cofactor evidence="1">
        <name>Zn(2+)</name>
        <dbReference type="ChEBI" id="CHEBI:29105"/>
    </cofactor>
</comment>
<dbReference type="Pfam" id="PF04116">
    <property type="entry name" value="FA_hydroxylase"/>
    <property type="match status" value="1"/>
</dbReference>
<keyword evidence="12 14" id="KW-0472">Membrane</keyword>
<comment type="caution">
    <text evidence="16">The sequence shown here is derived from an EMBL/GenBank/DDBJ whole genome shotgun (WGS) entry which is preliminary data.</text>
</comment>
<dbReference type="PANTHER" id="PTHR12863:SF1">
    <property type="entry name" value="FATTY ACID 2-HYDROXYLASE"/>
    <property type="match status" value="1"/>
</dbReference>
<dbReference type="GO" id="GO:0080132">
    <property type="term" value="F:fatty acid 2-hydroxylase activity"/>
    <property type="evidence" value="ECO:0007669"/>
    <property type="project" value="InterPro"/>
</dbReference>
<evidence type="ECO:0000313" key="16">
    <source>
        <dbReference type="EMBL" id="PAU95239.1"/>
    </source>
</evidence>
<keyword evidence="3" id="KW-0444">Lipid biosynthesis</keyword>
<evidence type="ECO:0000256" key="5">
    <source>
        <dbReference type="ARBA" id="ARBA00022723"/>
    </source>
</evidence>
<dbReference type="Proteomes" id="UP000218831">
    <property type="component" value="Unassembled WGS sequence"/>
</dbReference>
<keyword evidence="4 14" id="KW-0812">Transmembrane</keyword>
<dbReference type="GO" id="GO:0016020">
    <property type="term" value="C:membrane"/>
    <property type="evidence" value="ECO:0007669"/>
    <property type="project" value="InterPro"/>
</dbReference>
<dbReference type="EMBL" id="NSKE01000002">
    <property type="protein sequence ID" value="PAU95239.1"/>
    <property type="molecule type" value="Genomic_DNA"/>
</dbReference>
<evidence type="ECO:0000256" key="2">
    <source>
        <dbReference type="ARBA" id="ARBA00004477"/>
    </source>
</evidence>
<gene>
    <name evidence="16" type="ORF">CK503_03310</name>
</gene>
<evidence type="ECO:0000256" key="6">
    <source>
        <dbReference type="ARBA" id="ARBA00022824"/>
    </source>
</evidence>
<keyword evidence="17" id="KW-1185">Reference proteome</keyword>
<keyword evidence="13" id="KW-0275">Fatty acid biosynthesis</keyword>
<dbReference type="InterPro" id="IPR006694">
    <property type="entry name" value="Fatty_acid_hydroxylase"/>
</dbReference>
<keyword evidence="6" id="KW-0256">Endoplasmic reticulum</keyword>
<comment type="subcellular location">
    <subcellularLocation>
        <location evidence="2">Endoplasmic reticulum membrane</location>
        <topology evidence="2">Multi-pass membrane protein</topology>
    </subcellularLocation>
</comment>
<keyword evidence="7" id="KW-0276">Fatty acid metabolism</keyword>
<feature type="transmembrane region" description="Helical" evidence="14">
    <location>
        <begin position="119"/>
        <end position="136"/>
    </location>
</feature>
<sequence>MNQKEIKNKGQGALFDNNVLELMTKAPAPVSATIYISIVFGLLYIGYIKGMATSFGTAVAVFFGAMIFWTFFEYLFHRYINHLDEYFPNSKVAHAIAHTIHGIHHEYPRDKERLMMPPIPGLIIVGLLYLAFSLILGDWVYVFMPGFMTGYLIYVSVHIAVHKRKVPKVLKTKYRHHALHHYKYPDKAFGVSTTFWDRIFGTMPPEK</sequence>
<organism evidence="16 17">
    <name type="scientific">Fodinibius salipaludis</name>
    <dbReference type="NCBI Taxonomy" id="2032627"/>
    <lineage>
        <taxon>Bacteria</taxon>
        <taxon>Pseudomonadati</taxon>
        <taxon>Balneolota</taxon>
        <taxon>Balneolia</taxon>
        <taxon>Balneolales</taxon>
        <taxon>Balneolaceae</taxon>
        <taxon>Fodinibius</taxon>
    </lineage>
</organism>
<protein>
    <submittedName>
        <fullName evidence="16">Fatty acid hydroxylase</fullName>
    </submittedName>
</protein>
<evidence type="ECO:0000313" key="17">
    <source>
        <dbReference type="Proteomes" id="UP000218831"/>
    </source>
</evidence>
<keyword evidence="9 14" id="KW-1133">Transmembrane helix</keyword>
<dbReference type="AlphaFoldDB" id="A0A2A2GED3"/>
<accession>A0A2A2GED3</accession>
<evidence type="ECO:0000256" key="3">
    <source>
        <dbReference type="ARBA" id="ARBA00022516"/>
    </source>
</evidence>
<feature type="domain" description="Fatty acid hydroxylase" evidence="15">
    <location>
        <begin position="64"/>
        <end position="202"/>
    </location>
</feature>
<evidence type="ECO:0000256" key="7">
    <source>
        <dbReference type="ARBA" id="ARBA00022832"/>
    </source>
</evidence>
<dbReference type="GO" id="GO:0005506">
    <property type="term" value="F:iron ion binding"/>
    <property type="evidence" value="ECO:0007669"/>
    <property type="project" value="InterPro"/>
</dbReference>
<evidence type="ECO:0000256" key="9">
    <source>
        <dbReference type="ARBA" id="ARBA00022989"/>
    </source>
</evidence>
<dbReference type="GO" id="GO:0006633">
    <property type="term" value="P:fatty acid biosynthetic process"/>
    <property type="evidence" value="ECO:0007669"/>
    <property type="project" value="UniProtKB-KW"/>
</dbReference>
<dbReference type="PANTHER" id="PTHR12863">
    <property type="entry name" value="FATTY ACID HYDROXYLASE"/>
    <property type="match status" value="1"/>
</dbReference>
<dbReference type="OrthoDB" id="9784228at2"/>
<dbReference type="InterPro" id="IPR014430">
    <property type="entry name" value="Scs7"/>
</dbReference>
<keyword evidence="11" id="KW-0443">Lipid metabolism</keyword>
<keyword evidence="8" id="KW-0862">Zinc</keyword>
<evidence type="ECO:0000256" key="14">
    <source>
        <dbReference type="SAM" id="Phobius"/>
    </source>
</evidence>
<evidence type="ECO:0000256" key="1">
    <source>
        <dbReference type="ARBA" id="ARBA00001947"/>
    </source>
</evidence>
<evidence type="ECO:0000256" key="8">
    <source>
        <dbReference type="ARBA" id="ARBA00022833"/>
    </source>
</evidence>
<name>A0A2A2GED3_9BACT</name>
<proteinExistence type="predicted"/>
<evidence type="ECO:0000256" key="12">
    <source>
        <dbReference type="ARBA" id="ARBA00023136"/>
    </source>
</evidence>
<evidence type="ECO:0000256" key="4">
    <source>
        <dbReference type="ARBA" id="ARBA00022692"/>
    </source>
</evidence>
<feature type="transmembrane region" description="Helical" evidence="14">
    <location>
        <begin position="54"/>
        <end position="76"/>
    </location>
</feature>
<keyword evidence="10" id="KW-0560">Oxidoreductase</keyword>
<evidence type="ECO:0000256" key="13">
    <source>
        <dbReference type="ARBA" id="ARBA00023160"/>
    </source>
</evidence>
<keyword evidence="5" id="KW-0479">Metal-binding</keyword>
<feature type="transmembrane region" description="Helical" evidence="14">
    <location>
        <begin position="30"/>
        <end position="48"/>
    </location>
</feature>
<dbReference type="RefSeq" id="WP_095605365.1">
    <property type="nucleotide sequence ID" value="NZ_NSKE01000002.1"/>
</dbReference>
<evidence type="ECO:0000256" key="11">
    <source>
        <dbReference type="ARBA" id="ARBA00023098"/>
    </source>
</evidence>